<evidence type="ECO:0000313" key="1">
    <source>
        <dbReference type="EMBL" id="CAG9955908.1"/>
    </source>
</evidence>
<keyword evidence="2" id="KW-1185">Reference proteome</keyword>
<gene>
    <name evidence="1" type="ORF">CRV2_00019664</name>
</gene>
<name>A0ACA9UT67_BIOOC</name>
<protein>
    <submittedName>
        <fullName evidence="1">Uncharacterized protein</fullName>
    </submittedName>
</protein>
<comment type="caution">
    <text evidence="1">The sequence shown here is derived from an EMBL/GenBank/DDBJ whole genome shotgun (WGS) entry which is preliminary data.</text>
</comment>
<dbReference type="Proteomes" id="UP000836387">
    <property type="component" value="Unassembled WGS sequence"/>
</dbReference>
<proteinExistence type="predicted"/>
<accession>A0ACA9UT67</accession>
<sequence length="252" mass="27462">MPSLTKEKTRFNLIWIYKAWQFKTEGTYLNLAIFYIATAAANIFTDSILFALPTPMLYGLHMPLMQKLGAMLVFSIGTVTVATSVVRLALLLGVLKSKDHSWDGCHANIWTCVTSPSHPGYHHLKLTLRVCLRTFRFIESNLFIICASMPTSTGRSNSSYNTGGRSGRATQSGGRSRLQGKRKSYARFSPDDGTELDNRDISGSNGSKNGKGKGRGGFTVTASPVVDADGVRDEHSDKSILPSSTSLDGLAF</sequence>
<evidence type="ECO:0000313" key="2">
    <source>
        <dbReference type="Proteomes" id="UP000836387"/>
    </source>
</evidence>
<reference evidence="1" key="2">
    <citation type="submission" date="2021-10" db="EMBL/GenBank/DDBJ databases">
        <authorList>
            <person name="Piombo E."/>
        </authorList>
    </citation>
    <scope>NUCLEOTIDE SEQUENCE</scope>
</reference>
<organism evidence="1 2">
    <name type="scientific">Clonostachys rosea f. rosea IK726</name>
    <dbReference type="NCBI Taxonomy" id="1349383"/>
    <lineage>
        <taxon>Eukaryota</taxon>
        <taxon>Fungi</taxon>
        <taxon>Dikarya</taxon>
        <taxon>Ascomycota</taxon>
        <taxon>Pezizomycotina</taxon>
        <taxon>Sordariomycetes</taxon>
        <taxon>Hypocreomycetidae</taxon>
        <taxon>Hypocreales</taxon>
        <taxon>Bionectriaceae</taxon>
        <taxon>Clonostachys</taxon>
    </lineage>
</organism>
<reference evidence="1" key="1">
    <citation type="submission" date="2020-04" db="EMBL/GenBank/DDBJ databases">
        <authorList>
            <person name="Broberg M."/>
        </authorList>
    </citation>
    <scope>NUCLEOTIDE SEQUENCE</scope>
</reference>
<dbReference type="EMBL" id="CADEHS020000627">
    <property type="protein sequence ID" value="CAG9955908.1"/>
    <property type="molecule type" value="Genomic_DNA"/>
</dbReference>